<feature type="transmembrane region" description="Helical" evidence="1">
    <location>
        <begin position="198"/>
        <end position="217"/>
    </location>
</feature>
<evidence type="ECO:0000256" key="1">
    <source>
        <dbReference type="SAM" id="Phobius"/>
    </source>
</evidence>
<gene>
    <name evidence="2" type="ORF">EEJ31_06290</name>
</gene>
<name>A0A3M8LED2_9MICO</name>
<dbReference type="OrthoDB" id="5123489at2"/>
<protein>
    <submittedName>
        <fullName evidence="2">Uncharacterized protein</fullName>
    </submittedName>
</protein>
<dbReference type="SUPFAM" id="SSF102588">
    <property type="entry name" value="LmbE-like"/>
    <property type="match status" value="1"/>
</dbReference>
<keyword evidence="3" id="KW-1185">Reference proteome</keyword>
<dbReference type="EMBL" id="RDSR01000007">
    <property type="protein sequence ID" value="RNE63831.1"/>
    <property type="molecule type" value="Genomic_DNA"/>
</dbReference>
<keyword evidence="1" id="KW-0812">Transmembrane</keyword>
<evidence type="ECO:0000313" key="2">
    <source>
        <dbReference type="EMBL" id="RNE63831.1"/>
    </source>
</evidence>
<dbReference type="Gene3D" id="3.40.50.10320">
    <property type="entry name" value="LmbE-like"/>
    <property type="match status" value="1"/>
</dbReference>
<organism evidence="2 3">
    <name type="scientific">Cryobacterium tepidiphilum</name>
    <dbReference type="NCBI Taxonomy" id="2486026"/>
    <lineage>
        <taxon>Bacteria</taxon>
        <taxon>Bacillati</taxon>
        <taxon>Actinomycetota</taxon>
        <taxon>Actinomycetes</taxon>
        <taxon>Micrococcales</taxon>
        <taxon>Microbacteriaceae</taxon>
        <taxon>Cryobacterium</taxon>
    </lineage>
</organism>
<feature type="transmembrane region" description="Helical" evidence="1">
    <location>
        <begin position="286"/>
        <end position="306"/>
    </location>
</feature>
<sequence length="324" mass="34142">MVLSDRDERVVFISESPGDESLLFGGAIARLRAAGAEVVLFYAPSDDGAHGKHLDTRELEEALHVLDVSEWRMFARDPAELVDAVREVGPTAVVIGRLAPRLADAVSRAAVGSRVPVFVRRREFEGTAQRLTAIDIHHEVERKLHAIRCYGSRWTVTDHTVTLEDGTFLAVTTTETYVRADTLPGVDGELPATPLSRLLAGAGGLVAGAAIGMLGTVAHQTTLAVGEAAIPVGLVLALAAAATLLVGLRMVLDDRMVVLLAAIGMLGTIFVLSLRSTGGSVLVPAGLPGTLWTLVPALIAALAVAWPKVPPREQQPHGVHSAKA</sequence>
<dbReference type="InterPro" id="IPR024078">
    <property type="entry name" value="LmbE-like_dom_sf"/>
</dbReference>
<comment type="caution">
    <text evidence="2">The sequence shown here is derived from an EMBL/GenBank/DDBJ whole genome shotgun (WGS) entry which is preliminary data.</text>
</comment>
<dbReference type="Proteomes" id="UP000279859">
    <property type="component" value="Unassembled WGS sequence"/>
</dbReference>
<proteinExistence type="predicted"/>
<accession>A0A3M8LED2</accession>
<keyword evidence="1" id="KW-1133">Transmembrane helix</keyword>
<keyword evidence="1" id="KW-0472">Membrane</keyword>
<feature type="transmembrane region" description="Helical" evidence="1">
    <location>
        <begin position="255"/>
        <end position="274"/>
    </location>
</feature>
<dbReference type="RefSeq" id="WP_123045441.1">
    <property type="nucleotide sequence ID" value="NZ_RDSR01000007.1"/>
</dbReference>
<reference evidence="2 3" key="1">
    <citation type="submission" date="2018-11" db="EMBL/GenBank/DDBJ databases">
        <title>Cryobacterium sp. nov., isolated from rhizosphere soil of lettuce.</title>
        <authorList>
            <person name="Wang Y."/>
        </authorList>
    </citation>
    <scope>NUCLEOTIDE SEQUENCE [LARGE SCALE GENOMIC DNA]</scope>
    <source>
        <strain evidence="2 3">NEAU-85</strain>
    </source>
</reference>
<feature type="transmembrane region" description="Helical" evidence="1">
    <location>
        <begin position="229"/>
        <end position="248"/>
    </location>
</feature>
<evidence type="ECO:0000313" key="3">
    <source>
        <dbReference type="Proteomes" id="UP000279859"/>
    </source>
</evidence>
<dbReference type="AlphaFoldDB" id="A0A3M8LED2"/>